<evidence type="ECO:0000313" key="8">
    <source>
        <dbReference type="EMBL" id="KIW90791.1"/>
    </source>
</evidence>
<sequence length="723" mass="80404">MATRVSSLESPLGPSSMDHTPERNVRSETVTFAVAPNENRSPRRSSRIKKNPSITPNRFTRFFTPRPQNVKRSVRTSRKALRELSAVNLNSRSGAKQSLEVCTGEHSQPPSKKRKLSFTSIPSIPSSPIKVNYGFPSSQESPAGEGAMPDAKDDDALYSETDDEDEEEELSPLLQYPPRVTRYQSISTSAGLLSRHLGRRKEISFGNDSNLWQHETSNFYSLPEDFFNDTSINIRPRALPFCTASFNHQQSVAIGNEDGLVEVYRASERSSDDPGSLQIQYFMYPHDNAIMDMEFSYDDKFLATASGDQSCRIIDMDTLMATHTLIGHMGSIKRVQWQPGSGNHVLATCSRDGSVRLWDLRCAQQGILDIQPLVRAPHLLNNSREVNAQVEIRDAHTSWDKLKLVNGKRQVAGLSSKVDFAVTTCAFISDTRPHMLATASEHNAIIKIWDMRASYKQRSGRPTPVSATLEPNSHEALRPFGVTSMVMNTDGSRLYTLCRDNTIYAYSTAHLVLGGCPEMSLASSQPSRASRTAGQGLGPLYGFRDPSLRLGSFYDKLALRRKTSENTEILAAGSGEDCAVIFPTDERYLTKAARRCPPVVSHSKPSLRSRPRLPQRASSVNMLSNSLSASTSFQDVQMEGQCPIYYTGTPLINGHTKEVTAVAWVHHNGQLITVADDYKARCWFEDDPSKARALRLNTERDGRRNQSGWATVRPGFDDDEDKA</sequence>
<feature type="repeat" description="WD" evidence="6">
    <location>
        <begin position="325"/>
        <end position="361"/>
    </location>
</feature>
<keyword evidence="9" id="KW-1185">Reference proteome</keyword>
<organism evidence="8 9">
    <name type="scientific">Cladophialophora bantiana (strain ATCC 10958 / CBS 173.52 / CDC B-1940 / NIH 8579)</name>
    <name type="common">Xylohypha bantiana</name>
    <dbReference type="NCBI Taxonomy" id="1442370"/>
    <lineage>
        <taxon>Eukaryota</taxon>
        <taxon>Fungi</taxon>
        <taxon>Dikarya</taxon>
        <taxon>Ascomycota</taxon>
        <taxon>Pezizomycotina</taxon>
        <taxon>Eurotiomycetes</taxon>
        <taxon>Chaetothyriomycetidae</taxon>
        <taxon>Chaetothyriales</taxon>
        <taxon>Herpotrichiellaceae</taxon>
        <taxon>Cladophialophora</taxon>
    </lineage>
</organism>
<evidence type="ECO:0000256" key="2">
    <source>
        <dbReference type="ARBA" id="ARBA00022574"/>
    </source>
</evidence>
<dbReference type="GeneID" id="27701502"/>
<dbReference type="OrthoDB" id="2096344at2759"/>
<feature type="repeat" description="WD" evidence="6">
    <location>
        <begin position="652"/>
        <end position="683"/>
    </location>
</feature>
<accession>A0A0D2ELA2</accession>
<keyword evidence="3" id="KW-0677">Repeat</keyword>
<dbReference type="HOGENOM" id="CLU_018451_0_0_1"/>
<feature type="repeat" description="WD" evidence="6">
    <location>
        <begin position="283"/>
        <end position="324"/>
    </location>
</feature>
<feature type="compositionally biased region" description="Acidic residues" evidence="7">
    <location>
        <begin position="156"/>
        <end position="170"/>
    </location>
</feature>
<dbReference type="GO" id="GO:0005634">
    <property type="term" value="C:nucleus"/>
    <property type="evidence" value="ECO:0007669"/>
    <property type="project" value="TreeGrafter"/>
</dbReference>
<dbReference type="PROSITE" id="PS00678">
    <property type="entry name" value="WD_REPEATS_1"/>
    <property type="match status" value="1"/>
</dbReference>
<dbReference type="SUPFAM" id="SSF50978">
    <property type="entry name" value="WD40 repeat-like"/>
    <property type="match status" value="1"/>
</dbReference>
<dbReference type="InterPro" id="IPR001680">
    <property type="entry name" value="WD40_rpt"/>
</dbReference>
<evidence type="ECO:0000256" key="6">
    <source>
        <dbReference type="PROSITE-ProRule" id="PRU00221"/>
    </source>
</evidence>
<comment type="pathway">
    <text evidence="1">Protein modification; protein ubiquitination.</text>
</comment>
<dbReference type="InterPro" id="IPR019775">
    <property type="entry name" value="WD40_repeat_CS"/>
</dbReference>
<keyword evidence="2 6" id="KW-0853">WD repeat</keyword>
<evidence type="ECO:0008006" key="10">
    <source>
        <dbReference type="Google" id="ProtNLM"/>
    </source>
</evidence>
<keyword evidence="4" id="KW-0833">Ubl conjugation pathway</keyword>
<dbReference type="Gene3D" id="2.130.10.10">
    <property type="entry name" value="YVTN repeat-like/Quinoprotein amine dehydrogenase"/>
    <property type="match status" value="2"/>
</dbReference>
<comment type="similarity">
    <text evidence="5">Belongs to the WD repeat cdt2 family.</text>
</comment>
<dbReference type="InterPro" id="IPR051865">
    <property type="entry name" value="WD-repeat_CDT2_adapter"/>
</dbReference>
<dbReference type="InterPro" id="IPR015943">
    <property type="entry name" value="WD40/YVTN_repeat-like_dom_sf"/>
</dbReference>
<dbReference type="GO" id="GO:0030674">
    <property type="term" value="F:protein-macromolecule adaptor activity"/>
    <property type="evidence" value="ECO:0007669"/>
    <property type="project" value="TreeGrafter"/>
</dbReference>
<feature type="region of interest" description="Disordered" evidence="7">
    <location>
        <begin position="1"/>
        <end position="75"/>
    </location>
</feature>
<evidence type="ECO:0000313" key="9">
    <source>
        <dbReference type="Proteomes" id="UP000053789"/>
    </source>
</evidence>
<reference evidence="8" key="1">
    <citation type="submission" date="2015-01" db="EMBL/GenBank/DDBJ databases">
        <title>The Genome Sequence of Cladophialophora bantiana CBS 173.52.</title>
        <authorList>
            <consortium name="The Broad Institute Genomics Platform"/>
            <person name="Cuomo C."/>
            <person name="de Hoog S."/>
            <person name="Gorbushina A."/>
            <person name="Stielow B."/>
            <person name="Teixiera M."/>
            <person name="Abouelleil A."/>
            <person name="Chapman S.B."/>
            <person name="Priest M."/>
            <person name="Young S.K."/>
            <person name="Wortman J."/>
            <person name="Nusbaum C."/>
            <person name="Birren B."/>
        </authorList>
    </citation>
    <scope>NUCLEOTIDE SEQUENCE [LARGE SCALE GENOMIC DNA]</scope>
    <source>
        <strain evidence="8">CBS 173.52</strain>
    </source>
</reference>
<evidence type="ECO:0000256" key="4">
    <source>
        <dbReference type="ARBA" id="ARBA00022786"/>
    </source>
</evidence>
<feature type="compositionally biased region" description="Low complexity" evidence="7">
    <location>
        <begin position="120"/>
        <end position="129"/>
    </location>
</feature>
<feature type="region of interest" description="Disordered" evidence="7">
    <location>
        <begin position="97"/>
        <end position="170"/>
    </location>
</feature>
<dbReference type="Proteomes" id="UP000053789">
    <property type="component" value="Unassembled WGS sequence"/>
</dbReference>
<dbReference type="Pfam" id="PF00400">
    <property type="entry name" value="WD40"/>
    <property type="match status" value="3"/>
</dbReference>
<dbReference type="PANTHER" id="PTHR22852">
    <property type="entry name" value="LETHAL 2 DENTICLELESS PROTEIN RETINOIC ACID-REGULATED NUCLEAR MATRIX-ASSOCIATED PROTEIN"/>
    <property type="match status" value="1"/>
</dbReference>
<dbReference type="InterPro" id="IPR036322">
    <property type="entry name" value="WD40_repeat_dom_sf"/>
</dbReference>
<dbReference type="RefSeq" id="XP_016617460.1">
    <property type="nucleotide sequence ID" value="XM_016766302.1"/>
</dbReference>
<dbReference type="GO" id="GO:0043161">
    <property type="term" value="P:proteasome-mediated ubiquitin-dependent protein catabolic process"/>
    <property type="evidence" value="ECO:0007669"/>
    <property type="project" value="TreeGrafter"/>
</dbReference>
<gene>
    <name evidence="8" type="ORF">Z519_08574</name>
</gene>
<dbReference type="SMART" id="SM00320">
    <property type="entry name" value="WD40"/>
    <property type="match status" value="5"/>
</dbReference>
<dbReference type="PROSITE" id="PS50294">
    <property type="entry name" value="WD_REPEATS_REGION"/>
    <property type="match status" value="1"/>
</dbReference>
<dbReference type="PROSITE" id="PS50082">
    <property type="entry name" value="WD_REPEATS_2"/>
    <property type="match status" value="3"/>
</dbReference>
<protein>
    <recommendedName>
        <fullName evidence="10">Anaphase-promoting complex subunit 4 WD40 domain-containing protein</fullName>
    </recommendedName>
</protein>
<evidence type="ECO:0000256" key="3">
    <source>
        <dbReference type="ARBA" id="ARBA00022737"/>
    </source>
</evidence>
<name>A0A0D2ELA2_CLAB1</name>
<evidence type="ECO:0000256" key="7">
    <source>
        <dbReference type="SAM" id="MobiDB-lite"/>
    </source>
</evidence>
<feature type="region of interest" description="Disordered" evidence="7">
    <location>
        <begin position="698"/>
        <end position="723"/>
    </location>
</feature>
<evidence type="ECO:0000256" key="5">
    <source>
        <dbReference type="ARBA" id="ARBA00038344"/>
    </source>
</evidence>
<dbReference type="PANTHER" id="PTHR22852:SF0">
    <property type="entry name" value="DENTICLELESS PROTEIN HOMOLOG"/>
    <property type="match status" value="1"/>
</dbReference>
<proteinExistence type="inferred from homology"/>
<dbReference type="AlphaFoldDB" id="A0A0D2ELA2"/>
<evidence type="ECO:0000256" key="1">
    <source>
        <dbReference type="ARBA" id="ARBA00004906"/>
    </source>
</evidence>
<dbReference type="EMBL" id="KN846992">
    <property type="protein sequence ID" value="KIW90791.1"/>
    <property type="molecule type" value="Genomic_DNA"/>
</dbReference>
<dbReference type="VEuPathDB" id="FungiDB:Z519_08574"/>